<keyword evidence="2" id="KW-1185">Reference proteome</keyword>
<gene>
    <name evidence="1" type="ORF">PF005_g14779</name>
</gene>
<comment type="caution">
    <text evidence="1">The sequence shown here is derived from an EMBL/GenBank/DDBJ whole genome shotgun (WGS) entry which is preliminary data.</text>
</comment>
<name>A0A6A3XFT7_9STRA</name>
<organism evidence="1 2">
    <name type="scientific">Phytophthora fragariae</name>
    <dbReference type="NCBI Taxonomy" id="53985"/>
    <lineage>
        <taxon>Eukaryota</taxon>
        <taxon>Sar</taxon>
        <taxon>Stramenopiles</taxon>
        <taxon>Oomycota</taxon>
        <taxon>Peronosporomycetes</taxon>
        <taxon>Peronosporales</taxon>
        <taxon>Peronosporaceae</taxon>
        <taxon>Phytophthora</taxon>
    </lineage>
</organism>
<accession>A0A6A3XFT7</accession>
<evidence type="ECO:0000313" key="1">
    <source>
        <dbReference type="EMBL" id="KAE9201906.1"/>
    </source>
</evidence>
<sequence>MWSFGEADASTHKPYPGLTGVVIMAQGGVARGGRDAGVQISMPTLSAHLCWQATTTSSCRYLSTSAFGVAASRRHLMRDPDDEILFQASLRMIRAQMQKRRDVAGASSVMVDQALIKFEEVTKPIRRVRMDRTL</sequence>
<proteinExistence type="predicted"/>
<dbReference type="AlphaFoldDB" id="A0A6A3XFT7"/>
<protein>
    <submittedName>
        <fullName evidence="1">Uncharacterized protein</fullName>
    </submittedName>
</protein>
<reference evidence="1 2" key="1">
    <citation type="submission" date="2018-08" db="EMBL/GenBank/DDBJ databases">
        <title>Genomic investigation of the strawberry pathogen Phytophthora fragariae indicates pathogenicity is determined by transcriptional variation in three key races.</title>
        <authorList>
            <person name="Adams T.M."/>
            <person name="Armitage A.D."/>
            <person name="Sobczyk M.K."/>
            <person name="Bates H.J."/>
            <person name="Dunwell J.M."/>
            <person name="Nellist C.F."/>
            <person name="Harrison R.J."/>
        </authorList>
    </citation>
    <scope>NUCLEOTIDE SEQUENCE [LARGE SCALE GENOMIC DNA]</scope>
    <source>
        <strain evidence="1 2">NOV-27</strain>
    </source>
</reference>
<evidence type="ECO:0000313" key="2">
    <source>
        <dbReference type="Proteomes" id="UP000433483"/>
    </source>
</evidence>
<dbReference type="EMBL" id="QXGB01000887">
    <property type="protein sequence ID" value="KAE9201906.1"/>
    <property type="molecule type" value="Genomic_DNA"/>
</dbReference>
<dbReference type="Proteomes" id="UP000433483">
    <property type="component" value="Unassembled WGS sequence"/>
</dbReference>